<dbReference type="GO" id="GO:0051777">
    <property type="term" value="F:ent-kaurenoic acid monooxygenase activity"/>
    <property type="evidence" value="ECO:0007669"/>
    <property type="project" value="TreeGrafter"/>
</dbReference>
<evidence type="ECO:0000313" key="5">
    <source>
        <dbReference type="Proteomes" id="UP001152561"/>
    </source>
</evidence>
<keyword evidence="3" id="KW-1133">Transmembrane helix</keyword>
<dbReference type="Gene3D" id="1.10.630.10">
    <property type="entry name" value="Cytochrome P450"/>
    <property type="match status" value="1"/>
</dbReference>
<evidence type="ECO:0000313" key="4">
    <source>
        <dbReference type="EMBL" id="KAJ8560298.1"/>
    </source>
</evidence>
<dbReference type="GO" id="GO:0020037">
    <property type="term" value="F:heme binding"/>
    <property type="evidence" value="ECO:0007669"/>
    <property type="project" value="InterPro"/>
</dbReference>
<dbReference type="InterPro" id="IPR036396">
    <property type="entry name" value="Cyt_P450_sf"/>
</dbReference>
<name>A0A9Q1MKJ6_9SOLA</name>
<dbReference type="Proteomes" id="UP001152561">
    <property type="component" value="Unassembled WGS sequence"/>
</dbReference>
<dbReference type="SUPFAM" id="SSF48264">
    <property type="entry name" value="Cytochrome P450"/>
    <property type="match status" value="1"/>
</dbReference>
<dbReference type="PANTHER" id="PTHR24286:SF356">
    <property type="entry name" value="ENT-KAURENOIC ACID OXIDASE 2"/>
    <property type="match status" value="1"/>
</dbReference>
<evidence type="ECO:0000256" key="1">
    <source>
        <dbReference type="ARBA" id="ARBA00022723"/>
    </source>
</evidence>
<reference evidence="5" key="1">
    <citation type="journal article" date="2023" name="Proc. Natl. Acad. Sci. U.S.A.">
        <title>Genomic and structural basis for evolution of tropane alkaloid biosynthesis.</title>
        <authorList>
            <person name="Wanga Y.-J."/>
            <person name="Taina T."/>
            <person name="Yua J.-Y."/>
            <person name="Lia J."/>
            <person name="Xua B."/>
            <person name="Chenc J."/>
            <person name="D'Auriad J.C."/>
            <person name="Huanga J.-P."/>
            <person name="Huanga S.-X."/>
        </authorList>
    </citation>
    <scope>NUCLEOTIDE SEQUENCE [LARGE SCALE GENOMIC DNA]</scope>
    <source>
        <strain evidence="5">cv. KIB-2019</strain>
    </source>
</reference>
<dbReference type="AlphaFoldDB" id="A0A9Q1MKJ6"/>
<dbReference type="GO" id="GO:0005783">
    <property type="term" value="C:endoplasmic reticulum"/>
    <property type="evidence" value="ECO:0007669"/>
    <property type="project" value="TreeGrafter"/>
</dbReference>
<dbReference type="EMBL" id="JAJAGQ010000006">
    <property type="protein sequence ID" value="KAJ8560298.1"/>
    <property type="molecule type" value="Genomic_DNA"/>
</dbReference>
<comment type="caution">
    <text evidence="4">The sequence shown here is derived from an EMBL/GenBank/DDBJ whole genome shotgun (WGS) entry which is preliminary data.</text>
</comment>
<proteinExistence type="predicted"/>
<dbReference type="PANTHER" id="PTHR24286">
    <property type="entry name" value="CYTOCHROME P450 26"/>
    <property type="match status" value="1"/>
</dbReference>
<gene>
    <name evidence="4" type="ORF">K7X08_004356</name>
</gene>
<organism evidence="4 5">
    <name type="scientific">Anisodus acutangulus</name>
    <dbReference type="NCBI Taxonomy" id="402998"/>
    <lineage>
        <taxon>Eukaryota</taxon>
        <taxon>Viridiplantae</taxon>
        <taxon>Streptophyta</taxon>
        <taxon>Embryophyta</taxon>
        <taxon>Tracheophyta</taxon>
        <taxon>Spermatophyta</taxon>
        <taxon>Magnoliopsida</taxon>
        <taxon>eudicotyledons</taxon>
        <taxon>Gunneridae</taxon>
        <taxon>Pentapetalae</taxon>
        <taxon>asterids</taxon>
        <taxon>lamiids</taxon>
        <taxon>Solanales</taxon>
        <taxon>Solanaceae</taxon>
        <taxon>Solanoideae</taxon>
        <taxon>Hyoscyameae</taxon>
        <taxon>Anisodus</taxon>
    </lineage>
</organism>
<evidence type="ECO:0000256" key="2">
    <source>
        <dbReference type="ARBA" id="ARBA00023004"/>
    </source>
</evidence>
<accession>A0A9Q1MKJ6</accession>
<sequence>MEYDMGFFCIVLMIGIVSLYGFLNKANEWFCLKKLDKAQCILPPGDLGWPFVGNMLSFVKSYKYGDPESFISSFTTRSNNKENISRSYKAATEASATDNDRFNHIDYIKEIVIAAFDKLAIMEEPIELLTKMRKYASQVIMTVIMGNKIDQKWFDIVETEFSVFVDGIFALPVDLPGFSYHRALTVSFFTRLFLRMSRP</sequence>
<evidence type="ECO:0000256" key="3">
    <source>
        <dbReference type="SAM" id="Phobius"/>
    </source>
</evidence>
<dbReference type="GO" id="GO:0010268">
    <property type="term" value="P:brassinosteroid homeostasis"/>
    <property type="evidence" value="ECO:0007669"/>
    <property type="project" value="TreeGrafter"/>
</dbReference>
<keyword evidence="3" id="KW-0812">Transmembrane</keyword>
<feature type="transmembrane region" description="Helical" evidence="3">
    <location>
        <begin position="6"/>
        <end position="23"/>
    </location>
</feature>
<keyword evidence="1" id="KW-0479">Metal-binding</keyword>
<evidence type="ECO:0008006" key="6">
    <source>
        <dbReference type="Google" id="ProtNLM"/>
    </source>
</evidence>
<dbReference type="GO" id="GO:0005506">
    <property type="term" value="F:iron ion binding"/>
    <property type="evidence" value="ECO:0007669"/>
    <property type="project" value="InterPro"/>
</dbReference>
<keyword evidence="5" id="KW-1185">Reference proteome</keyword>
<protein>
    <recommendedName>
        <fullName evidence="6">Cytochrome P450</fullName>
    </recommendedName>
</protein>
<dbReference type="GO" id="GO:0016125">
    <property type="term" value="P:sterol metabolic process"/>
    <property type="evidence" value="ECO:0007669"/>
    <property type="project" value="TreeGrafter"/>
</dbReference>
<keyword evidence="2" id="KW-0408">Iron</keyword>
<dbReference type="OrthoDB" id="1470350at2759"/>
<keyword evidence="3" id="KW-0472">Membrane</keyword>
<dbReference type="GO" id="GO:0016132">
    <property type="term" value="P:brassinosteroid biosynthetic process"/>
    <property type="evidence" value="ECO:0007669"/>
    <property type="project" value="TreeGrafter"/>
</dbReference>